<dbReference type="Proteomes" id="UP000001730">
    <property type="component" value="Chromosome 1"/>
</dbReference>
<dbReference type="EMBL" id="FM178379">
    <property type="protein sequence ID" value="CAQ79216.1"/>
    <property type="molecule type" value="Genomic_DNA"/>
</dbReference>
<dbReference type="HOGENOM" id="CLU_3057812_0_0_6"/>
<sequence length="53" mass="6152">MESYMTSKTKATREVKTGKKTKQANTDTAAKQDPRIKIEDILAQREFDKMFEL</sequence>
<proteinExistence type="predicted"/>
<reference evidence="2 3" key="1">
    <citation type="journal article" date="2008" name="BMC Genomics">
        <title>The genome sequence of the fish pathogen Aliivibrio salmonicida strain LFI1238 shows extensive evidence of gene decay.</title>
        <authorList>
            <person name="Hjerde E."/>
            <person name="Lorentzen M.S."/>
            <person name="Holden M.T."/>
            <person name="Seeger K."/>
            <person name="Paulsen S."/>
            <person name="Bason N."/>
            <person name="Churcher C."/>
            <person name="Harris D."/>
            <person name="Norbertczak H."/>
            <person name="Quail M.A."/>
            <person name="Sanders S."/>
            <person name="Thurston S."/>
            <person name="Parkhill J."/>
            <person name="Willassen N.P."/>
            <person name="Thomson N.R."/>
        </authorList>
    </citation>
    <scope>NUCLEOTIDE SEQUENCE [LARGE SCALE GENOMIC DNA]</scope>
    <source>
        <strain evidence="2 3">LFI1238</strain>
    </source>
</reference>
<gene>
    <name evidence="2" type="ordered locus">VSAL_I1531</name>
</gene>
<evidence type="ECO:0000256" key="1">
    <source>
        <dbReference type="SAM" id="MobiDB-lite"/>
    </source>
</evidence>
<evidence type="ECO:0000313" key="2">
    <source>
        <dbReference type="EMBL" id="CAQ79216.1"/>
    </source>
</evidence>
<name>B6ELB3_ALISL</name>
<accession>B6ELB3</accession>
<dbReference type="KEGG" id="vsa:VSAL_I1531"/>
<keyword evidence="3" id="KW-1185">Reference proteome</keyword>
<dbReference type="AlphaFoldDB" id="B6ELB3"/>
<evidence type="ECO:0000313" key="3">
    <source>
        <dbReference type="Proteomes" id="UP000001730"/>
    </source>
</evidence>
<protein>
    <submittedName>
        <fullName evidence="2">Uncharacterized protein</fullName>
    </submittedName>
</protein>
<feature type="region of interest" description="Disordered" evidence="1">
    <location>
        <begin position="1"/>
        <end position="33"/>
    </location>
</feature>
<organism evidence="2 3">
    <name type="scientific">Aliivibrio salmonicida (strain LFI1238)</name>
    <name type="common">Vibrio salmonicida (strain LFI1238)</name>
    <dbReference type="NCBI Taxonomy" id="316275"/>
    <lineage>
        <taxon>Bacteria</taxon>
        <taxon>Pseudomonadati</taxon>
        <taxon>Pseudomonadota</taxon>
        <taxon>Gammaproteobacteria</taxon>
        <taxon>Vibrionales</taxon>
        <taxon>Vibrionaceae</taxon>
        <taxon>Aliivibrio</taxon>
    </lineage>
</organism>